<reference evidence="1" key="3">
    <citation type="submission" date="2025-09" db="UniProtKB">
        <authorList>
            <consortium name="Ensembl"/>
        </authorList>
    </citation>
    <scope>IDENTIFICATION</scope>
</reference>
<reference evidence="1 2" key="1">
    <citation type="submission" date="2012-03" db="EMBL/GenBank/DDBJ databases">
        <title>Whole Genome Assembly of Papio anubis.</title>
        <authorList>
            <person name="Liu Y.L."/>
            <person name="Abraham K.A."/>
            <person name="Akbar H.A."/>
            <person name="Ali S.A."/>
            <person name="Anosike U.A."/>
            <person name="Aqrawi P.A."/>
            <person name="Arias F.A."/>
            <person name="Attaway T.A."/>
            <person name="Awwad R.A."/>
            <person name="Babu C.B."/>
            <person name="Bandaranaike D.B."/>
            <person name="Battles P.B."/>
            <person name="Bell A.B."/>
            <person name="Beltran B.B."/>
            <person name="Berhane-Mersha D.B."/>
            <person name="Bess C.B."/>
            <person name="Bickham C.B."/>
            <person name="Bolden T.B."/>
            <person name="Carter K.C."/>
            <person name="Chau D.C."/>
            <person name="Chavez A.C."/>
            <person name="Clerc-Blankenburg K.C."/>
            <person name="Coyle M.C."/>
            <person name="Dao M.D."/>
            <person name="Davila M.L.D."/>
            <person name="Davy-Carroll L.D."/>
            <person name="Denson S.D."/>
            <person name="Dinh H.D."/>
            <person name="Fernandez S.F."/>
            <person name="Fernando P.F."/>
            <person name="Forbes L.F."/>
            <person name="Francis C.F."/>
            <person name="Francisco L.F."/>
            <person name="Fu Q.F."/>
            <person name="Garcia-Iii R.G."/>
            <person name="Garrett T.G."/>
            <person name="Gross S.G."/>
            <person name="Gubbala S.G."/>
            <person name="Hirani K.H."/>
            <person name="Hogues M.H."/>
            <person name="Hollins B.H."/>
            <person name="Jackson L.J."/>
            <person name="Javaid M.J."/>
            <person name="Jhangiani S.J."/>
            <person name="Johnson A.J."/>
            <person name="Johnson B.J."/>
            <person name="Jones J.J."/>
            <person name="Joshi V.J."/>
            <person name="Kalu J.K."/>
            <person name="Khan N.K."/>
            <person name="Korchina V.K."/>
            <person name="Kovar C.K."/>
            <person name="Lago L.L."/>
            <person name="Lara F.L."/>
            <person name="Le T.-K.L."/>
            <person name="Lee S.L."/>
            <person name="Legall-Iii F.L."/>
            <person name="Lemon S.L."/>
            <person name="Liu J.L."/>
            <person name="Liu Y.-S.L."/>
            <person name="Liyanage D.L."/>
            <person name="Lopez J.L."/>
            <person name="Lorensuhewa L.L."/>
            <person name="Mata R.M."/>
            <person name="Mathew T.M."/>
            <person name="Mercado C.M."/>
            <person name="Mercado I.M."/>
            <person name="Morales K.M."/>
            <person name="Morgan M.M."/>
            <person name="Munidasa M.M."/>
            <person name="Ngo D.N."/>
            <person name="Nguyen L.N."/>
            <person name="Nguyen T.N."/>
            <person name="Nguyen N.N."/>
            <person name="Obregon M.O."/>
            <person name="Okwuonu G.O."/>
            <person name="Ongeri F.O."/>
            <person name="Onwere C.O."/>
            <person name="Osifeso I.O."/>
            <person name="Parra A.P."/>
            <person name="Patil S.P."/>
            <person name="Perez A.P."/>
            <person name="Perez Y.P."/>
            <person name="Pham C.P."/>
            <person name="Pu L.-L.P."/>
            <person name="Puazo M.P."/>
            <person name="Quiroz J.Q."/>
            <person name="Rouhana J.R."/>
            <person name="Ruiz M.R."/>
            <person name="Ruiz S.-J.R."/>
            <person name="Saada N.S."/>
            <person name="Santibanez J.S."/>
            <person name="Scheel M.S."/>
            <person name="Schneider B.S."/>
            <person name="Simmons D.S."/>
            <person name="Sisson I.S."/>
            <person name="Tang L.-Y.T."/>
            <person name="Thornton R.T."/>
            <person name="Tisius J.T."/>
            <person name="Toledanes G.T."/>
            <person name="Trejos Z.T."/>
            <person name="Usmani K.U."/>
            <person name="Varghese R.V."/>
            <person name="Vattathil S.V."/>
            <person name="Vee V.V."/>
            <person name="Walker D.W."/>
            <person name="Weissenberger G.W."/>
            <person name="White C.W."/>
            <person name="Williams A.W."/>
            <person name="Woodworth J.W."/>
            <person name="Wright R.W."/>
            <person name="Zhu Y.Z."/>
            <person name="Han Y.H."/>
            <person name="Newsham I.N."/>
            <person name="Nazareth L.N."/>
            <person name="Worley K.W."/>
            <person name="Muzny D.M."/>
            <person name="Rogers J.R."/>
            <person name="Gibbs R.G."/>
        </authorList>
    </citation>
    <scope>NUCLEOTIDE SEQUENCE [LARGE SCALE GENOMIC DNA]</scope>
</reference>
<name>A0A8I5NG12_PAPAN</name>
<keyword evidence="2" id="KW-1185">Reference proteome</keyword>
<dbReference type="Ensembl" id="ENSPANT00000075120.1">
    <property type="protein sequence ID" value="ENSPANP00000056483.1"/>
    <property type="gene ID" value="ENSPANG00000044736.1"/>
</dbReference>
<reference evidence="1" key="2">
    <citation type="submission" date="2025-08" db="UniProtKB">
        <authorList>
            <consortium name="Ensembl"/>
        </authorList>
    </citation>
    <scope>IDENTIFICATION</scope>
</reference>
<dbReference type="PANTHER" id="PTHR12138:SF135">
    <property type="entry name" value="SAM DOMAIN-CONTAINING PROTEIN"/>
    <property type="match status" value="1"/>
</dbReference>
<dbReference type="Proteomes" id="UP000028761">
    <property type="component" value="Chromosome 5"/>
</dbReference>
<organism evidence="1 2">
    <name type="scientific">Papio anubis</name>
    <name type="common">Olive baboon</name>
    <dbReference type="NCBI Taxonomy" id="9555"/>
    <lineage>
        <taxon>Eukaryota</taxon>
        <taxon>Metazoa</taxon>
        <taxon>Chordata</taxon>
        <taxon>Craniata</taxon>
        <taxon>Vertebrata</taxon>
        <taxon>Euteleostomi</taxon>
        <taxon>Mammalia</taxon>
        <taxon>Eutheria</taxon>
        <taxon>Euarchontoglires</taxon>
        <taxon>Primates</taxon>
        <taxon>Haplorrhini</taxon>
        <taxon>Catarrhini</taxon>
        <taxon>Cercopithecidae</taxon>
        <taxon>Cercopithecinae</taxon>
        <taxon>Papio</taxon>
    </lineage>
</organism>
<sequence length="109" mass="11501">TGSHSVNRLECRAAILAHCSINILGSSDHPTSVSQVAGITGACHHIQLIFVFFVETGFHHVAQAGLELRSLSDLPTSVSQSAGIAETRFHHVAQGTCLPLPPKVLGLQV</sequence>
<dbReference type="PRINTS" id="PR02045">
    <property type="entry name" value="F138DOMAIN"/>
</dbReference>
<dbReference type="AlphaFoldDB" id="A0A8I5NG12"/>
<dbReference type="PANTHER" id="PTHR12138">
    <property type="entry name" value="PRIMATE-EXPANDED PROTEIN FAMILY"/>
    <property type="match status" value="1"/>
</dbReference>
<proteinExistence type="predicted"/>
<evidence type="ECO:0000313" key="1">
    <source>
        <dbReference type="Ensembl" id="ENSPANP00000056483.1"/>
    </source>
</evidence>
<protein>
    <submittedName>
        <fullName evidence="1">Uncharacterized protein</fullName>
    </submittedName>
</protein>
<accession>A0A8I5NG12</accession>
<dbReference type="GeneTree" id="ENSGT00940000166143"/>
<evidence type="ECO:0000313" key="2">
    <source>
        <dbReference type="Proteomes" id="UP000028761"/>
    </source>
</evidence>